<dbReference type="AlphaFoldDB" id="A0A290XEH0"/>
<name>A0A290XEH0_9GAMM</name>
<dbReference type="EMBL" id="CP023406">
    <property type="protein sequence ID" value="ATD67336.1"/>
    <property type="molecule type" value="Genomic_DNA"/>
</dbReference>
<organism evidence="2 3">
    <name type="scientific">Luteimonas chenhongjianii</name>
    <dbReference type="NCBI Taxonomy" id="2006110"/>
    <lineage>
        <taxon>Bacteria</taxon>
        <taxon>Pseudomonadati</taxon>
        <taxon>Pseudomonadota</taxon>
        <taxon>Gammaproteobacteria</taxon>
        <taxon>Lysobacterales</taxon>
        <taxon>Lysobacteraceae</taxon>
        <taxon>Luteimonas</taxon>
    </lineage>
</organism>
<evidence type="ECO:0000256" key="1">
    <source>
        <dbReference type="SAM" id="MobiDB-lite"/>
    </source>
</evidence>
<sequence>MQRLLARLRKAAARLLRTAPFDRSRRIGPIDFQRLCPGLVSVYRKGHSAPDRRPDAPLICTTRQA</sequence>
<dbReference type="Proteomes" id="UP000218968">
    <property type="component" value="Chromosome"/>
</dbReference>
<proteinExistence type="predicted"/>
<feature type="region of interest" description="Disordered" evidence="1">
    <location>
        <begin position="46"/>
        <end position="65"/>
    </location>
</feature>
<accession>A0A290XEH0</accession>
<dbReference type="KEGG" id="lum:CNR27_07715"/>
<protein>
    <submittedName>
        <fullName evidence="2">Uncharacterized protein</fullName>
    </submittedName>
</protein>
<evidence type="ECO:0000313" key="2">
    <source>
        <dbReference type="EMBL" id="ATD67336.1"/>
    </source>
</evidence>
<evidence type="ECO:0000313" key="3">
    <source>
        <dbReference type="Proteomes" id="UP000218968"/>
    </source>
</evidence>
<keyword evidence="3" id="KW-1185">Reference proteome</keyword>
<gene>
    <name evidence="2" type="ORF">CNR27_07715</name>
</gene>
<reference evidence="3" key="1">
    <citation type="submission" date="2017-09" db="EMBL/GenBank/DDBJ databases">
        <title>Luteimonas liuhanmingii sp.nov., isolated from the intestinal contents of Tibetan Plateau Pika in Yushu, Qinghai Province, China.</title>
        <authorList>
            <person name="Gui Z."/>
        </authorList>
    </citation>
    <scope>NUCLEOTIDE SEQUENCE [LARGE SCALE GENOMIC DNA]</scope>
    <source>
        <strain evidence="3">100111</strain>
    </source>
</reference>